<reference evidence="1 2" key="1">
    <citation type="journal article" date="2019" name="Sci. Rep.">
        <title>Colletotrichum shisoi sp. nov., an anthracnose pathogen of Perilla frutescens in Japan: molecular phylogenetic, morphological and genomic evidence.</title>
        <authorList>
            <person name="Gan P."/>
            <person name="Tsushima A."/>
            <person name="Hiroyama R."/>
            <person name="Narusaka M."/>
            <person name="Takano Y."/>
            <person name="Narusaka Y."/>
            <person name="Kawaradani M."/>
            <person name="Damm U."/>
            <person name="Shirasu K."/>
        </authorList>
    </citation>
    <scope>NUCLEOTIDE SEQUENCE [LARGE SCALE GENOMIC DNA]</scope>
    <source>
        <strain evidence="1 2">PG-2018a</strain>
    </source>
</reference>
<keyword evidence="2" id="KW-1185">Reference proteome</keyword>
<protein>
    <submittedName>
        <fullName evidence="1">Uncharacterized protein</fullName>
    </submittedName>
</protein>
<evidence type="ECO:0000313" key="2">
    <source>
        <dbReference type="Proteomes" id="UP000326340"/>
    </source>
</evidence>
<comment type="caution">
    <text evidence="1">The sequence shown here is derived from an EMBL/GenBank/DDBJ whole genome shotgun (WGS) entry which is preliminary data.</text>
</comment>
<name>A0A5Q4BM21_9PEZI</name>
<dbReference type="Proteomes" id="UP000326340">
    <property type="component" value="Unassembled WGS sequence"/>
</dbReference>
<accession>A0A5Q4BM21</accession>
<dbReference type="EMBL" id="PUHP01000783">
    <property type="protein sequence ID" value="TQN68033.1"/>
    <property type="molecule type" value="Genomic_DNA"/>
</dbReference>
<gene>
    <name evidence="1" type="ORF">CSHISOI_07433</name>
</gene>
<dbReference type="AlphaFoldDB" id="A0A5Q4BM21"/>
<organism evidence="1 2">
    <name type="scientific">Colletotrichum shisoi</name>
    <dbReference type="NCBI Taxonomy" id="2078593"/>
    <lineage>
        <taxon>Eukaryota</taxon>
        <taxon>Fungi</taxon>
        <taxon>Dikarya</taxon>
        <taxon>Ascomycota</taxon>
        <taxon>Pezizomycotina</taxon>
        <taxon>Sordariomycetes</taxon>
        <taxon>Hypocreomycetidae</taxon>
        <taxon>Glomerellales</taxon>
        <taxon>Glomerellaceae</taxon>
        <taxon>Colletotrichum</taxon>
        <taxon>Colletotrichum destructivum species complex</taxon>
    </lineage>
</organism>
<sequence>MTYSCPDAPYTGDFWHRPSLSSCIVSRWPHNSHRAYTRPLHRGALPTFARLVGISFVAANLLLSRSSLTHAKGLLISKAFARWVRRKSKRIMSTQENKLKRAYGGAY</sequence>
<proteinExistence type="predicted"/>
<evidence type="ECO:0000313" key="1">
    <source>
        <dbReference type="EMBL" id="TQN68033.1"/>
    </source>
</evidence>